<dbReference type="AlphaFoldDB" id="A0A507EGP1"/>
<evidence type="ECO:0000256" key="11">
    <source>
        <dbReference type="ARBA" id="ARBA00023136"/>
    </source>
</evidence>
<dbReference type="Gene3D" id="2.80.10.50">
    <property type="match status" value="1"/>
</dbReference>
<comment type="subcellular location">
    <subcellularLocation>
        <location evidence="1 14">Endoplasmic reticulum membrane</location>
        <topology evidence="1 14">Multi-pass membrane protein</topology>
    </subcellularLocation>
</comment>
<dbReference type="STRING" id="109895.A0A507EGP1"/>
<gene>
    <name evidence="16" type="primary">PHI95</name>
    <name evidence="16" type="ORF">PhCBS80983_g00095</name>
</gene>
<sequence length="757" mass="84636">MDYHNQDSGAPGGLRKRQQQIGKNTGSILDMLPGDMDPLLLSDEKHKASGVRGASSGPAGKYNTGLLPNGNLQWGIILTLTFAALFTRLYKISWANFVVWDEAHFGKFAGHYLKRTFYFDVHPPLGKMINGLAGFVGGFNGTFEFESGHTYPPELHYPVMRIANALFGAGMVPLAYLTGIQLHLSVPAATLLATMVLCDVALTCISRFILLDSMLLFFTATSVFCLCRFRNLQISAPFSEDWWIWIFATGISLGAVASVKWVGLFAIALVGLHTIQELWDMLGDLKMPPARYARHWMARIAALIVTPIAVYILSFAIHFAVLNRSGPGDAQMSSLFQAGLKGNDFDQNPLELAYGSRVSLKNNGHGGGLLHSHVQRYPTGSEQQQVTCYHHKDSNNHWVITKAWGKENATSPDGVDFVQDGDVLRLVHASTGRNLHSHPVKAPITTAQNEVSCYGNATIGDANDLWKVEIVDDLFDKKTKRVKSLTTRFRLRHNLSGCLLRSHAVSLPQWGFKQAEVVCQKKGDPDSRNHMWNIEQHMHDILPPGGKGAYRSKFSKDFIDLNVAMWTSNNALTPDPDKEPDQLTSAPYQWPLMLVGLRMCGWGDDAIKYWLIGNPVVWWGSTASLGVFLLIVGAYAVRSRRRYRDWDVPGSWDDFVFVGQLGFVGWALHYLPFWVMGRVTYLHHYFPALYFAIITFAFVADHIGSKLPRLLHLGLIMALGVLVVANFIYFKDFAWGFNTPAEGYRARKWVQNWNLVD</sequence>
<evidence type="ECO:0000313" key="17">
    <source>
        <dbReference type="Proteomes" id="UP000318582"/>
    </source>
</evidence>
<evidence type="ECO:0000256" key="5">
    <source>
        <dbReference type="ARBA" id="ARBA00022676"/>
    </source>
</evidence>
<dbReference type="InterPro" id="IPR027005">
    <property type="entry name" value="PMT-like"/>
</dbReference>
<keyword evidence="5 14" id="KW-0328">Glycosyltransferase</keyword>
<dbReference type="PANTHER" id="PTHR10050:SF46">
    <property type="entry name" value="PROTEIN O-MANNOSYL-TRANSFERASE 2"/>
    <property type="match status" value="1"/>
</dbReference>
<feature type="transmembrane region" description="Helical" evidence="14">
    <location>
        <begin position="296"/>
        <end position="321"/>
    </location>
</feature>
<keyword evidence="7 14" id="KW-0812">Transmembrane</keyword>
<dbReference type="EMBL" id="QEAQ01000001">
    <property type="protein sequence ID" value="TPX62961.1"/>
    <property type="molecule type" value="Genomic_DNA"/>
</dbReference>
<evidence type="ECO:0000256" key="14">
    <source>
        <dbReference type="RuleBase" id="RU367007"/>
    </source>
</evidence>
<keyword evidence="11 14" id="KW-0472">Membrane</keyword>
<feature type="transmembrane region" description="Helical" evidence="14">
    <location>
        <begin position="215"/>
        <end position="236"/>
    </location>
</feature>
<feature type="domain" description="MIR" evidence="15">
    <location>
        <begin position="349"/>
        <end position="403"/>
    </location>
</feature>
<comment type="catalytic activity">
    <reaction evidence="12 14">
        <text>a di-trans,poly-cis-dolichyl beta-D-mannosyl phosphate + L-threonyl-[protein] = 3-O-(alpha-D-mannosyl)-L-threonyl-[protein] + a di-trans,poly-cis-dolichyl phosphate + H(+)</text>
        <dbReference type="Rhea" id="RHEA:53396"/>
        <dbReference type="Rhea" id="RHEA-COMP:11060"/>
        <dbReference type="Rhea" id="RHEA-COMP:13547"/>
        <dbReference type="Rhea" id="RHEA-COMP:19498"/>
        <dbReference type="Rhea" id="RHEA-COMP:19501"/>
        <dbReference type="ChEBI" id="CHEBI:15378"/>
        <dbReference type="ChEBI" id="CHEBI:30013"/>
        <dbReference type="ChEBI" id="CHEBI:57683"/>
        <dbReference type="ChEBI" id="CHEBI:58211"/>
        <dbReference type="ChEBI" id="CHEBI:137323"/>
        <dbReference type="EC" id="2.4.1.109"/>
    </reaction>
</comment>
<keyword evidence="9 14" id="KW-0256">Endoplasmic reticulum</keyword>
<dbReference type="Pfam" id="PF16192">
    <property type="entry name" value="PMT_4TMC"/>
    <property type="match status" value="1"/>
</dbReference>
<feature type="transmembrane region" description="Helical" evidence="14">
    <location>
        <begin position="72"/>
        <end position="90"/>
    </location>
</feature>
<dbReference type="InterPro" id="IPR032421">
    <property type="entry name" value="PMT_4TMC"/>
</dbReference>
<dbReference type="Pfam" id="PF02366">
    <property type="entry name" value="PMT"/>
    <property type="match status" value="1"/>
</dbReference>
<feature type="transmembrane region" description="Helical" evidence="14">
    <location>
        <begin position="711"/>
        <end position="730"/>
    </location>
</feature>
<keyword evidence="8" id="KW-0677">Repeat</keyword>
<feature type="domain" description="MIR" evidence="15">
    <location>
        <begin position="479"/>
        <end position="537"/>
    </location>
</feature>
<dbReference type="UniPathway" id="UPA00378"/>
<feature type="transmembrane region" description="Helical" evidence="14">
    <location>
        <begin position="162"/>
        <end position="182"/>
    </location>
</feature>
<proteinExistence type="inferred from homology"/>
<dbReference type="PANTHER" id="PTHR10050">
    <property type="entry name" value="DOLICHYL-PHOSPHATE-MANNOSE--PROTEIN MANNOSYLTRANSFERASE"/>
    <property type="match status" value="1"/>
</dbReference>
<reference evidence="16 17" key="1">
    <citation type="journal article" date="2019" name="Sci. Rep.">
        <title>Comparative genomics of chytrid fungi reveal insights into the obligate biotrophic and pathogenic lifestyle of Synchytrium endobioticum.</title>
        <authorList>
            <person name="van de Vossenberg B.T.L.H."/>
            <person name="Warris S."/>
            <person name="Nguyen H.D.T."/>
            <person name="van Gent-Pelzer M.P.E."/>
            <person name="Joly D.L."/>
            <person name="van de Geest H.C."/>
            <person name="Bonants P.J.M."/>
            <person name="Smith D.S."/>
            <person name="Levesque C.A."/>
            <person name="van der Lee T.A.J."/>
        </authorList>
    </citation>
    <scope>NUCLEOTIDE SEQUENCE [LARGE SCALE GENOMIC DNA]</scope>
    <source>
        <strain evidence="16 17">CBS 809.83</strain>
    </source>
</reference>
<feature type="transmembrane region" description="Helical" evidence="14">
    <location>
        <begin position="242"/>
        <end position="275"/>
    </location>
</feature>
<dbReference type="InterPro" id="IPR016093">
    <property type="entry name" value="MIR_motif"/>
</dbReference>
<dbReference type="FunFam" id="2.80.10.50:FF:000012">
    <property type="entry name" value="Protein O-mannosyl-transferase 1"/>
    <property type="match status" value="1"/>
</dbReference>
<evidence type="ECO:0000256" key="10">
    <source>
        <dbReference type="ARBA" id="ARBA00022989"/>
    </source>
</evidence>
<comment type="function">
    <text evidence="14">Transfers mannose from Dol-P-mannose to Ser or Thr residues on proteins.</text>
</comment>
<feature type="domain" description="MIR" evidence="15">
    <location>
        <begin position="415"/>
        <end position="471"/>
    </location>
</feature>
<dbReference type="InterPro" id="IPR003342">
    <property type="entry name" value="ArnT-like_N"/>
</dbReference>
<name>A0A507EGP1_9FUNG</name>
<keyword evidence="6 14" id="KW-0808">Transferase</keyword>
<evidence type="ECO:0000256" key="4">
    <source>
        <dbReference type="ARBA" id="ARBA00012839"/>
    </source>
</evidence>
<evidence type="ECO:0000259" key="15">
    <source>
        <dbReference type="PROSITE" id="PS50919"/>
    </source>
</evidence>
<evidence type="ECO:0000256" key="12">
    <source>
        <dbReference type="ARBA" id="ARBA00045085"/>
    </source>
</evidence>
<keyword evidence="17" id="KW-1185">Reference proteome</keyword>
<evidence type="ECO:0000256" key="6">
    <source>
        <dbReference type="ARBA" id="ARBA00022679"/>
    </source>
</evidence>
<comment type="caution">
    <text evidence="16">The sequence shown here is derived from an EMBL/GenBank/DDBJ whole genome shotgun (WGS) entry which is preliminary data.</text>
</comment>
<evidence type="ECO:0000256" key="1">
    <source>
        <dbReference type="ARBA" id="ARBA00004477"/>
    </source>
</evidence>
<evidence type="ECO:0000256" key="7">
    <source>
        <dbReference type="ARBA" id="ARBA00022692"/>
    </source>
</evidence>
<comment type="similarity">
    <text evidence="3 14">Belongs to the glycosyltransferase 39 family.</text>
</comment>
<dbReference type="Pfam" id="PF02815">
    <property type="entry name" value="MIR"/>
    <property type="match status" value="1"/>
</dbReference>
<evidence type="ECO:0000256" key="13">
    <source>
        <dbReference type="ARBA" id="ARBA00045102"/>
    </source>
</evidence>
<keyword evidence="10 14" id="KW-1133">Transmembrane helix</keyword>
<protein>
    <recommendedName>
        <fullName evidence="4 14">Dolichyl-phosphate-mannose--protein mannosyltransferase</fullName>
        <ecNumber evidence="4 14">2.4.1.109</ecNumber>
    </recommendedName>
</protein>
<dbReference type="PROSITE" id="PS50919">
    <property type="entry name" value="MIR"/>
    <property type="match status" value="3"/>
</dbReference>
<dbReference type="SUPFAM" id="SSF82109">
    <property type="entry name" value="MIR domain"/>
    <property type="match status" value="1"/>
</dbReference>
<evidence type="ECO:0000313" key="16">
    <source>
        <dbReference type="EMBL" id="TPX62961.1"/>
    </source>
</evidence>
<dbReference type="SMART" id="SM00472">
    <property type="entry name" value="MIR"/>
    <property type="match status" value="3"/>
</dbReference>
<comment type="pathway">
    <text evidence="2 14">Protein modification; protein glycosylation.</text>
</comment>
<feature type="transmembrane region" description="Helical" evidence="14">
    <location>
        <begin position="681"/>
        <end position="699"/>
    </location>
</feature>
<feature type="transmembrane region" description="Helical" evidence="14">
    <location>
        <begin position="655"/>
        <end position="675"/>
    </location>
</feature>
<feature type="transmembrane region" description="Helical" evidence="14">
    <location>
        <begin position="188"/>
        <end position="210"/>
    </location>
</feature>
<evidence type="ECO:0000256" key="8">
    <source>
        <dbReference type="ARBA" id="ARBA00022737"/>
    </source>
</evidence>
<feature type="transmembrane region" description="Helical" evidence="14">
    <location>
        <begin position="616"/>
        <end position="635"/>
    </location>
</feature>
<dbReference type="InterPro" id="IPR036300">
    <property type="entry name" value="MIR_dom_sf"/>
</dbReference>
<dbReference type="GO" id="GO:0005789">
    <property type="term" value="C:endoplasmic reticulum membrane"/>
    <property type="evidence" value="ECO:0007669"/>
    <property type="project" value="UniProtKB-SubCell"/>
</dbReference>
<evidence type="ECO:0000256" key="3">
    <source>
        <dbReference type="ARBA" id="ARBA00007222"/>
    </source>
</evidence>
<dbReference type="Proteomes" id="UP000318582">
    <property type="component" value="Unassembled WGS sequence"/>
</dbReference>
<accession>A0A507EGP1</accession>
<evidence type="ECO:0000256" key="2">
    <source>
        <dbReference type="ARBA" id="ARBA00004922"/>
    </source>
</evidence>
<dbReference type="GO" id="GO:0004169">
    <property type="term" value="F:dolichyl-phosphate-mannose-protein mannosyltransferase activity"/>
    <property type="evidence" value="ECO:0007669"/>
    <property type="project" value="UniProtKB-UniRule"/>
</dbReference>
<organism evidence="16 17">
    <name type="scientific">Powellomyces hirtus</name>
    <dbReference type="NCBI Taxonomy" id="109895"/>
    <lineage>
        <taxon>Eukaryota</taxon>
        <taxon>Fungi</taxon>
        <taxon>Fungi incertae sedis</taxon>
        <taxon>Chytridiomycota</taxon>
        <taxon>Chytridiomycota incertae sedis</taxon>
        <taxon>Chytridiomycetes</taxon>
        <taxon>Spizellomycetales</taxon>
        <taxon>Powellomycetaceae</taxon>
        <taxon>Powellomyces</taxon>
    </lineage>
</organism>
<dbReference type="EC" id="2.4.1.109" evidence="4 14"/>
<comment type="catalytic activity">
    <reaction evidence="13 14">
        <text>a di-trans,poly-cis-dolichyl beta-D-mannosyl phosphate + L-seryl-[protein] = 3-O-(alpha-D-mannosyl)-L-seryl-[protein] + a di-trans,poly-cis-dolichyl phosphate + H(+)</text>
        <dbReference type="Rhea" id="RHEA:17377"/>
        <dbReference type="Rhea" id="RHEA-COMP:9863"/>
        <dbReference type="Rhea" id="RHEA-COMP:13546"/>
        <dbReference type="Rhea" id="RHEA-COMP:19498"/>
        <dbReference type="Rhea" id="RHEA-COMP:19501"/>
        <dbReference type="ChEBI" id="CHEBI:15378"/>
        <dbReference type="ChEBI" id="CHEBI:29999"/>
        <dbReference type="ChEBI" id="CHEBI:57683"/>
        <dbReference type="ChEBI" id="CHEBI:58211"/>
        <dbReference type="ChEBI" id="CHEBI:137321"/>
        <dbReference type="EC" id="2.4.1.109"/>
    </reaction>
</comment>
<evidence type="ECO:0000256" key="9">
    <source>
        <dbReference type="ARBA" id="ARBA00022824"/>
    </source>
</evidence>